<sequence>MRIGYFLSCEEYDAHQVIEQAKLAEQAGFDCLWISDHFHPWNDEQGNSPFVWSVIGALSQVTSLPIATAVTCPTVRIHPAIVAQAAATAAHLTNGRFVLGVGSGEALNEHITAARWPNADERLAMLEEAVEVMRALWSGEYVNHHGPHYQVENARLFTLPAQPPPVYISGFGPKASALAGRIGDGYVTTKPDQDLIRVFRDNGGEGKPMQAGYKVCWSGDREAAVRTAHALWANESLPGELAQTLPSPAHFAQASQLVTPEMVADSITCGDDVQAHVDAFIPFAEAGFDDIHISQVGAARDSTSAEGFFEFYATKVLPRLREL</sequence>
<dbReference type="PANTHER" id="PTHR43244">
    <property type="match status" value="1"/>
</dbReference>
<keyword evidence="4" id="KW-1185">Reference proteome</keyword>
<reference evidence="3" key="1">
    <citation type="journal article" date="2018" name="Int. J. Syst. Evol. Microbiol.">
        <title>Jatrophihabitans telluris sp. nov., isolated from sediment soil of lava forest wetlands and the emended description of the genus Jatrophihabitans.</title>
        <authorList>
            <person name="Lee K.C."/>
            <person name="Suh M.K."/>
            <person name="Eom M.K."/>
            <person name="Kim K.K."/>
            <person name="Kim J.S."/>
            <person name="Kim D.S."/>
            <person name="Ko S.H."/>
            <person name="Shin Y.K."/>
            <person name="Lee J.S."/>
        </authorList>
    </citation>
    <scope>NUCLEOTIDE SEQUENCE</scope>
    <source>
        <strain evidence="3">N237</strain>
    </source>
</reference>
<dbReference type="PANTHER" id="PTHR43244:SF1">
    <property type="entry name" value="5,10-METHYLENETETRAHYDROMETHANOPTERIN REDUCTASE"/>
    <property type="match status" value="1"/>
</dbReference>
<dbReference type="GO" id="GO:0016491">
    <property type="term" value="F:oxidoreductase activity"/>
    <property type="evidence" value="ECO:0007669"/>
    <property type="project" value="UniProtKB-KW"/>
</dbReference>
<gene>
    <name evidence="3" type="ORF">M6D93_14215</name>
</gene>
<evidence type="ECO:0000313" key="3">
    <source>
        <dbReference type="EMBL" id="UQX87451.1"/>
    </source>
</evidence>
<proteinExistence type="predicted"/>
<dbReference type="Gene3D" id="3.20.20.30">
    <property type="entry name" value="Luciferase-like domain"/>
    <property type="match status" value="1"/>
</dbReference>
<organism evidence="3 4">
    <name type="scientific">Jatrophihabitans telluris</name>
    <dbReference type="NCBI Taxonomy" id="2038343"/>
    <lineage>
        <taxon>Bacteria</taxon>
        <taxon>Bacillati</taxon>
        <taxon>Actinomycetota</taxon>
        <taxon>Actinomycetes</taxon>
        <taxon>Jatrophihabitantales</taxon>
        <taxon>Jatrophihabitantaceae</taxon>
        <taxon>Jatrophihabitans</taxon>
    </lineage>
</organism>
<dbReference type="Pfam" id="PF00296">
    <property type="entry name" value="Bac_luciferase"/>
    <property type="match status" value="1"/>
</dbReference>
<dbReference type="NCBIfam" id="TIGR03557">
    <property type="entry name" value="F420_G6P_family"/>
    <property type="match status" value="1"/>
</dbReference>
<evidence type="ECO:0000256" key="1">
    <source>
        <dbReference type="ARBA" id="ARBA00023002"/>
    </source>
</evidence>
<protein>
    <submittedName>
        <fullName evidence="3">TIGR03557 family F420-dependent LLM class oxidoreductase</fullName>
        <ecNumber evidence="3">1.-.-.-</ecNumber>
    </submittedName>
</protein>
<reference evidence="3" key="2">
    <citation type="submission" date="2022-05" db="EMBL/GenBank/DDBJ databases">
        <authorList>
            <person name="Kim J.-S."/>
            <person name="Lee K."/>
            <person name="Suh M."/>
            <person name="Eom M."/>
            <person name="Kim J.-S."/>
            <person name="Kim D.-S."/>
            <person name="Ko S.-H."/>
            <person name="Shin Y."/>
            <person name="Lee J.-S."/>
        </authorList>
    </citation>
    <scope>NUCLEOTIDE SEQUENCE</scope>
    <source>
        <strain evidence="3">N237</strain>
    </source>
</reference>
<dbReference type="InterPro" id="IPR050564">
    <property type="entry name" value="F420-G6PD/mer"/>
</dbReference>
<feature type="domain" description="Luciferase-like" evidence="2">
    <location>
        <begin position="1"/>
        <end position="289"/>
    </location>
</feature>
<dbReference type="Proteomes" id="UP001056336">
    <property type="component" value="Chromosome"/>
</dbReference>
<dbReference type="EC" id="1.-.-.-" evidence="3"/>
<evidence type="ECO:0000313" key="4">
    <source>
        <dbReference type="Proteomes" id="UP001056336"/>
    </source>
</evidence>
<keyword evidence="1 3" id="KW-0560">Oxidoreductase</keyword>
<dbReference type="RefSeq" id="WP_249769981.1">
    <property type="nucleotide sequence ID" value="NZ_CP097332.1"/>
</dbReference>
<dbReference type="InterPro" id="IPR011251">
    <property type="entry name" value="Luciferase-like_dom"/>
</dbReference>
<dbReference type="CDD" id="cd01097">
    <property type="entry name" value="Tetrahydromethanopterin_reductase"/>
    <property type="match status" value="1"/>
</dbReference>
<dbReference type="EMBL" id="CP097332">
    <property type="protein sequence ID" value="UQX87451.1"/>
    <property type="molecule type" value="Genomic_DNA"/>
</dbReference>
<dbReference type="SUPFAM" id="SSF51679">
    <property type="entry name" value="Bacterial luciferase-like"/>
    <property type="match status" value="1"/>
</dbReference>
<name>A0ABY4QX98_9ACTN</name>
<dbReference type="InterPro" id="IPR036661">
    <property type="entry name" value="Luciferase-like_sf"/>
</dbReference>
<accession>A0ABY4QX98</accession>
<evidence type="ECO:0000259" key="2">
    <source>
        <dbReference type="Pfam" id="PF00296"/>
    </source>
</evidence>
<dbReference type="InterPro" id="IPR019945">
    <property type="entry name" value="F420_G6P_DH-rel"/>
</dbReference>